<sequence length="219" mass="24322">MSETELTVQQETNQMVQEAQNVSISDNAQFESATDLLKRVKRTKKKVDEYWEPAISAANKTHKELTAKRKAMTDICDRAESIVKGKILTYQQEQDAKRRAAEAEAQKLAQAESERILAEAAEAEQSGNTIEAAIKMQQAETVSTFTPTVMVDKPKISGVSTRTKEVVAVTDDAKVPAYINGFAIRTVDTKAIMQLHKLNPSLQIPGIEFRKEQVLSVRA</sequence>
<evidence type="ECO:0000256" key="1">
    <source>
        <dbReference type="SAM" id="Coils"/>
    </source>
</evidence>
<dbReference type="KEGG" id="caml:H6X83_04855"/>
<feature type="coiled-coil region" evidence="1">
    <location>
        <begin position="91"/>
        <end position="121"/>
    </location>
</feature>
<organism evidence="2 3">
    <name type="scientific">Caproicibacterium amylolyticum</name>
    <dbReference type="NCBI Taxonomy" id="2766537"/>
    <lineage>
        <taxon>Bacteria</taxon>
        <taxon>Bacillati</taxon>
        <taxon>Bacillota</taxon>
        <taxon>Clostridia</taxon>
        <taxon>Eubacteriales</taxon>
        <taxon>Oscillospiraceae</taxon>
        <taxon>Caproicibacterium</taxon>
    </lineage>
</organism>
<reference evidence="2 3" key="1">
    <citation type="submission" date="2020-08" db="EMBL/GenBank/DDBJ databases">
        <authorList>
            <person name="Ren C."/>
            <person name="Gu Y."/>
            <person name="Xu Y."/>
        </authorList>
    </citation>
    <scope>NUCLEOTIDE SEQUENCE [LARGE SCALE GENOMIC DNA]</scope>
    <source>
        <strain evidence="2 3">LBM18003</strain>
    </source>
</reference>
<evidence type="ECO:0000313" key="2">
    <source>
        <dbReference type="EMBL" id="QNO18958.1"/>
    </source>
</evidence>
<dbReference type="AlphaFoldDB" id="A0A7G9WJU6"/>
<dbReference type="Proteomes" id="UP000516046">
    <property type="component" value="Chromosome"/>
</dbReference>
<dbReference type="RefSeq" id="WP_212508028.1">
    <property type="nucleotide sequence ID" value="NZ_CP060696.1"/>
</dbReference>
<protein>
    <submittedName>
        <fullName evidence="2">Uncharacterized protein</fullName>
    </submittedName>
</protein>
<evidence type="ECO:0000313" key="3">
    <source>
        <dbReference type="Proteomes" id="UP000516046"/>
    </source>
</evidence>
<dbReference type="EMBL" id="CP060696">
    <property type="protein sequence ID" value="QNO18958.1"/>
    <property type="molecule type" value="Genomic_DNA"/>
</dbReference>
<keyword evidence="1" id="KW-0175">Coiled coil</keyword>
<accession>A0A7G9WJU6</accession>
<name>A0A7G9WJU6_9FIRM</name>
<keyword evidence="3" id="KW-1185">Reference proteome</keyword>
<proteinExistence type="predicted"/>
<gene>
    <name evidence="2" type="ORF">H6X83_04855</name>
</gene>